<reference evidence="2 3" key="1">
    <citation type="submission" date="2020-08" db="EMBL/GenBank/DDBJ databases">
        <title>Genomic Encyclopedia of Type Strains, Phase IV (KMG-IV): sequencing the most valuable type-strain genomes for metagenomic binning, comparative biology and taxonomic classification.</title>
        <authorList>
            <person name="Goeker M."/>
        </authorList>
    </citation>
    <scope>NUCLEOTIDE SEQUENCE [LARGE SCALE GENOMIC DNA]</scope>
    <source>
        <strain evidence="2 3">DSM 14925</strain>
    </source>
</reference>
<evidence type="ECO:0000256" key="1">
    <source>
        <dbReference type="SAM" id="SignalP"/>
    </source>
</evidence>
<accession>A0A841CAP6</accession>
<name>A0A841CAP6_9LACT</name>
<evidence type="ECO:0000313" key="2">
    <source>
        <dbReference type="EMBL" id="MBB5888469.1"/>
    </source>
</evidence>
<keyword evidence="1" id="KW-0732">Signal</keyword>
<dbReference type="RefSeq" id="WP_183540549.1">
    <property type="nucleotide sequence ID" value="NZ_JACHHV010000026.1"/>
</dbReference>
<proteinExistence type="predicted"/>
<gene>
    <name evidence="2" type="ORF">HNQ37_001369</name>
</gene>
<keyword evidence="3" id="KW-1185">Reference proteome</keyword>
<protein>
    <recommendedName>
        <fullName evidence="4">WxL domain-containing protein</fullName>
    </recommendedName>
</protein>
<dbReference type="EMBL" id="JACHHV010000026">
    <property type="protein sequence ID" value="MBB5888469.1"/>
    <property type="molecule type" value="Genomic_DNA"/>
</dbReference>
<dbReference type="Proteomes" id="UP000562464">
    <property type="component" value="Unassembled WGS sequence"/>
</dbReference>
<feature type="signal peptide" evidence="1">
    <location>
        <begin position="1"/>
        <end position="27"/>
    </location>
</feature>
<sequence length="214" mass="21439">MKKKSLLSFASLTVSSLSIALPTLVSASDTGITGTTNVRVTVSGSLTGTITSTYTSGNYVDFGSIANSDTPTNNIAAQSDGSVTAVIANTLGTVTANGGYSLYASYSGLTSGNGQKLSSTLSASGVGATTTDGNGNTSILAGDITKNLSLAGDKTNTLAVSAAEWTTGATYEGEGTNNYTFGTFKLNLTGLSTSTVADAYSGTVTWTLANTPKQ</sequence>
<evidence type="ECO:0000313" key="3">
    <source>
        <dbReference type="Proteomes" id="UP000562464"/>
    </source>
</evidence>
<comment type="caution">
    <text evidence="2">The sequence shown here is derived from an EMBL/GenBank/DDBJ whole genome shotgun (WGS) entry which is preliminary data.</text>
</comment>
<organism evidence="2 3">
    <name type="scientific">Lactovum miscens</name>
    <dbReference type="NCBI Taxonomy" id="190387"/>
    <lineage>
        <taxon>Bacteria</taxon>
        <taxon>Bacillati</taxon>
        <taxon>Bacillota</taxon>
        <taxon>Bacilli</taxon>
        <taxon>Lactobacillales</taxon>
        <taxon>Streptococcaceae</taxon>
        <taxon>Lactovum</taxon>
    </lineage>
</organism>
<feature type="chain" id="PRO_5033012026" description="WxL domain-containing protein" evidence="1">
    <location>
        <begin position="28"/>
        <end position="214"/>
    </location>
</feature>
<dbReference type="AlphaFoldDB" id="A0A841CAP6"/>
<evidence type="ECO:0008006" key="4">
    <source>
        <dbReference type="Google" id="ProtNLM"/>
    </source>
</evidence>